<keyword evidence="4" id="KW-1185">Reference proteome</keyword>
<evidence type="ECO:0000256" key="2">
    <source>
        <dbReference type="SAM" id="Phobius"/>
    </source>
</evidence>
<reference evidence="4" key="1">
    <citation type="journal article" date="2020" name="Sci. Rep.">
        <title>Chromosome-scale genome assembly for the duckweed Spirodela intermedia, integrating cytogenetic maps, PacBio and Oxford Nanopore libraries.</title>
        <authorList>
            <person name="Hoang P.T.N."/>
            <person name="Fiebig A."/>
            <person name="Novak P."/>
            <person name="Macas J."/>
            <person name="Cao H.X."/>
            <person name="Stepanenko A."/>
            <person name="Chen G."/>
            <person name="Borisjuk N."/>
            <person name="Scholz U."/>
            <person name="Schubert I."/>
        </authorList>
    </citation>
    <scope>NUCLEOTIDE SEQUENCE [LARGE SCALE GENOMIC DNA]</scope>
</reference>
<evidence type="ECO:0000313" key="4">
    <source>
        <dbReference type="Proteomes" id="UP001189122"/>
    </source>
</evidence>
<comment type="caution">
    <text evidence="3">The sequence shown here is derived from an EMBL/GenBank/DDBJ whole genome shotgun (WGS) entry which is preliminary data.</text>
</comment>
<name>A0ABN7E978_SPIIN</name>
<evidence type="ECO:0000313" key="3">
    <source>
        <dbReference type="EMBL" id="CAA6674295.1"/>
    </source>
</evidence>
<sequence>MRALQNNIEMRKDSFQNGNIIFEKILLIFILFWLKRKNGDFAALRCCHPTKRSWMEVGRMSGSSSSSGPRSKRRLFITSDTLSGASDPLAGPEIEM</sequence>
<keyword evidence="2" id="KW-0812">Transmembrane</keyword>
<accession>A0ABN7E978</accession>
<feature type="compositionally biased region" description="Low complexity" evidence="1">
    <location>
        <begin position="58"/>
        <end position="69"/>
    </location>
</feature>
<proteinExistence type="predicted"/>
<dbReference type="Proteomes" id="UP001189122">
    <property type="component" value="Unassembled WGS sequence"/>
</dbReference>
<keyword evidence="2" id="KW-0472">Membrane</keyword>
<keyword evidence="2" id="KW-1133">Transmembrane helix</keyword>
<organism evidence="3 4">
    <name type="scientific">Spirodela intermedia</name>
    <name type="common">Intermediate duckweed</name>
    <dbReference type="NCBI Taxonomy" id="51605"/>
    <lineage>
        <taxon>Eukaryota</taxon>
        <taxon>Viridiplantae</taxon>
        <taxon>Streptophyta</taxon>
        <taxon>Embryophyta</taxon>
        <taxon>Tracheophyta</taxon>
        <taxon>Spermatophyta</taxon>
        <taxon>Magnoliopsida</taxon>
        <taxon>Liliopsida</taxon>
        <taxon>Araceae</taxon>
        <taxon>Lemnoideae</taxon>
        <taxon>Spirodela</taxon>
    </lineage>
</organism>
<dbReference type="EMBL" id="CACRZD030000096">
    <property type="protein sequence ID" value="CAA6674295.1"/>
    <property type="molecule type" value="Genomic_DNA"/>
</dbReference>
<protein>
    <submittedName>
        <fullName evidence="3">Uncharacterized protein</fullName>
    </submittedName>
</protein>
<gene>
    <name evidence="3" type="ORF">SI7747_UN020653</name>
</gene>
<feature type="region of interest" description="Disordered" evidence="1">
    <location>
        <begin position="58"/>
        <end position="96"/>
    </location>
</feature>
<evidence type="ECO:0000256" key="1">
    <source>
        <dbReference type="SAM" id="MobiDB-lite"/>
    </source>
</evidence>
<feature type="transmembrane region" description="Helical" evidence="2">
    <location>
        <begin position="15"/>
        <end position="34"/>
    </location>
</feature>